<dbReference type="Proteomes" id="UP000823405">
    <property type="component" value="Unassembled WGS sequence"/>
</dbReference>
<keyword evidence="2" id="KW-1185">Reference proteome</keyword>
<comment type="caution">
    <text evidence="1">The sequence shown here is derived from an EMBL/GenBank/DDBJ whole genome shotgun (WGS) entry which is preliminary data.</text>
</comment>
<dbReference type="AlphaFoldDB" id="A0A9P6UF14"/>
<name>A0A9P6UF14_9FUNG</name>
<sequence length="146" mass="16353">MPEWAVIGRADARAVLETVLCPTPIRFGGSDLGTEDFMQYRVDECELALERTARGSWSSYLETSADLRHLALESCPYPIDSTLEIPCWYLISSERVLESASQQDVNHIPQLHKPGSLEPTVRVSGCRFSQTIIQIKVLPLLHNLQA</sequence>
<dbReference type="EMBL" id="JAAAIN010003509">
    <property type="protein sequence ID" value="KAG0285366.1"/>
    <property type="molecule type" value="Genomic_DNA"/>
</dbReference>
<gene>
    <name evidence="1" type="ORF">BGZ97_007829</name>
</gene>
<protein>
    <submittedName>
        <fullName evidence="1">Uncharacterized protein</fullName>
    </submittedName>
</protein>
<accession>A0A9P6UF14</accession>
<organism evidence="1 2">
    <name type="scientific">Linnemannia gamsii</name>
    <dbReference type="NCBI Taxonomy" id="64522"/>
    <lineage>
        <taxon>Eukaryota</taxon>
        <taxon>Fungi</taxon>
        <taxon>Fungi incertae sedis</taxon>
        <taxon>Mucoromycota</taxon>
        <taxon>Mortierellomycotina</taxon>
        <taxon>Mortierellomycetes</taxon>
        <taxon>Mortierellales</taxon>
        <taxon>Mortierellaceae</taxon>
        <taxon>Linnemannia</taxon>
    </lineage>
</organism>
<evidence type="ECO:0000313" key="1">
    <source>
        <dbReference type="EMBL" id="KAG0285366.1"/>
    </source>
</evidence>
<proteinExistence type="predicted"/>
<evidence type="ECO:0000313" key="2">
    <source>
        <dbReference type="Proteomes" id="UP000823405"/>
    </source>
</evidence>
<reference evidence="1" key="1">
    <citation type="journal article" date="2020" name="Fungal Divers.">
        <title>Resolving the Mortierellaceae phylogeny through synthesis of multi-gene phylogenetics and phylogenomics.</title>
        <authorList>
            <person name="Vandepol N."/>
            <person name="Liber J."/>
            <person name="Desiro A."/>
            <person name="Na H."/>
            <person name="Kennedy M."/>
            <person name="Barry K."/>
            <person name="Grigoriev I.V."/>
            <person name="Miller A.N."/>
            <person name="O'Donnell K."/>
            <person name="Stajich J.E."/>
            <person name="Bonito G."/>
        </authorList>
    </citation>
    <scope>NUCLEOTIDE SEQUENCE</scope>
    <source>
        <strain evidence="1">NVP60</strain>
    </source>
</reference>